<sequence>MPDPQVRPRIAYLTGQYPAVSHTFILREILALRAMGFSIDTCSVRASGPEHQRGPDERDAAATSFYVQPSARSPRHLARTAALVLGRPRSLARMMRRAWSIRPPGLRGLAYHLFYAAEAALLAAHLDGRGIARLHNHFAGASASVSLLAAVFLDIPFSFTLHGPADLVEAGSARLDRKIAAADFVACISHFARSQAMIHADPADWPKLRIVHCAVDPARYADAGDGDLRGPQGPVRLVFVGRLAPVKGVRVLLDAVGKALARGADLHLTVIGDGPDRATLQAAAAPLGGAVRFTGYRSQDEVAAHLAESDLFVLASFAEGVPVVLMEAMASGLPVVATRIAGIPELVDDGKSGAIVAPGDAAALADAIARLAADPELRRRMGRAGRAAVSRDFALQTEAARLARLFSEGPDAALRPQPLAAAGDPRPDPAPIPTDPAPSAG</sequence>
<dbReference type="Pfam" id="PF13692">
    <property type="entry name" value="Glyco_trans_1_4"/>
    <property type="match status" value="1"/>
</dbReference>
<protein>
    <submittedName>
        <fullName evidence="2">Glycosyltransferase involved in cell wall bisynthesis</fullName>
    </submittedName>
</protein>
<dbReference type="GO" id="GO:0016757">
    <property type="term" value="F:glycosyltransferase activity"/>
    <property type="evidence" value="ECO:0007669"/>
    <property type="project" value="TreeGrafter"/>
</dbReference>
<evidence type="ECO:0000256" key="1">
    <source>
        <dbReference type="SAM" id="MobiDB-lite"/>
    </source>
</evidence>
<accession>A0A238Y6V2</accession>
<dbReference type="InterPro" id="IPR050194">
    <property type="entry name" value="Glycosyltransferase_grp1"/>
</dbReference>
<dbReference type="Gene3D" id="3.40.50.2000">
    <property type="entry name" value="Glycogen Phosphorylase B"/>
    <property type="match status" value="2"/>
</dbReference>
<name>A0A238Y6V2_9RHOB</name>
<dbReference type="PANTHER" id="PTHR45947:SF15">
    <property type="entry name" value="TEICHURONIC ACID BIOSYNTHESIS GLYCOSYLTRANSFERASE TUAC-RELATED"/>
    <property type="match status" value="1"/>
</dbReference>
<dbReference type="SUPFAM" id="SSF53756">
    <property type="entry name" value="UDP-Glycosyltransferase/glycogen phosphorylase"/>
    <property type="match status" value="1"/>
</dbReference>
<dbReference type="Proteomes" id="UP000198409">
    <property type="component" value="Unassembled WGS sequence"/>
</dbReference>
<gene>
    <name evidence="2" type="ORF">SAMN06265378_11530</name>
</gene>
<proteinExistence type="predicted"/>
<evidence type="ECO:0000313" key="2">
    <source>
        <dbReference type="EMBL" id="SNR66682.1"/>
    </source>
</evidence>
<keyword evidence="2" id="KW-0808">Transferase</keyword>
<reference evidence="3" key="1">
    <citation type="submission" date="2017-06" db="EMBL/GenBank/DDBJ databases">
        <authorList>
            <person name="Varghese N."/>
            <person name="Submissions S."/>
        </authorList>
    </citation>
    <scope>NUCLEOTIDE SEQUENCE [LARGE SCALE GENOMIC DNA]</scope>
    <source>
        <strain evidence="3">DSM 26170</strain>
    </source>
</reference>
<dbReference type="RefSeq" id="WP_089389119.1">
    <property type="nucleotide sequence ID" value="NZ_FZNM01000015.1"/>
</dbReference>
<evidence type="ECO:0000313" key="3">
    <source>
        <dbReference type="Proteomes" id="UP000198409"/>
    </source>
</evidence>
<dbReference type="AlphaFoldDB" id="A0A238Y6V2"/>
<feature type="compositionally biased region" description="Pro residues" evidence="1">
    <location>
        <begin position="428"/>
        <end position="441"/>
    </location>
</feature>
<dbReference type="PANTHER" id="PTHR45947">
    <property type="entry name" value="SULFOQUINOVOSYL TRANSFERASE SQD2"/>
    <property type="match status" value="1"/>
</dbReference>
<feature type="region of interest" description="Disordered" evidence="1">
    <location>
        <begin position="408"/>
        <end position="441"/>
    </location>
</feature>
<dbReference type="CDD" id="cd03801">
    <property type="entry name" value="GT4_PimA-like"/>
    <property type="match status" value="1"/>
</dbReference>
<dbReference type="EMBL" id="FZNM01000015">
    <property type="protein sequence ID" value="SNR66682.1"/>
    <property type="molecule type" value="Genomic_DNA"/>
</dbReference>
<organism evidence="2 3">
    <name type="scientific">Paracoccus sediminis</name>
    <dbReference type="NCBI Taxonomy" id="1214787"/>
    <lineage>
        <taxon>Bacteria</taxon>
        <taxon>Pseudomonadati</taxon>
        <taxon>Pseudomonadota</taxon>
        <taxon>Alphaproteobacteria</taxon>
        <taxon>Rhodobacterales</taxon>
        <taxon>Paracoccaceae</taxon>
        <taxon>Paracoccus</taxon>
    </lineage>
</organism>